<protein>
    <submittedName>
        <fullName evidence="2">Transmembrane protein</fullName>
    </submittedName>
</protein>
<keyword evidence="1" id="KW-0472">Membrane</keyword>
<keyword evidence="1" id="KW-1133">Transmembrane helix</keyword>
<keyword evidence="3" id="KW-1185">Reference proteome</keyword>
<reference evidence="2" key="1">
    <citation type="submission" date="2013-12" db="EMBL/GenBank/DDBJ databases">
        <authorList>
            <person name="Omoto C.K."/>
            <person name="Sibley D."/>
            <person name="Venepally P."/>
            <person name="Hadjithomas M."/>
            <person name="Karamycheva S."/>
            <person name="Brunk B."/>
            <person name="Roos D."/>
            <person name="Caler E."/>
            <person name="Lorenzi H."/>
        </authorList>
    </citation>
    <scope>NUCLEOTIDE SEQUENCE</scope>
</reference>
<dbReference type="Proteomes" id="UP000019763">
    <property type="component" value="Unassembled WGS sequence"/>
</dbReference>
<feature type="transmembrane region" description="Helical" evidence="1">
    <location>
        <begin position="7"/>
        <end position="28"/>
    </location>
</feature>
<dbReference type="AlphaFoldDB" id="A0A023B621"/>
<proteinExistence type="predicted"/>
<dbReference type="RefSeq" id="XP_011130709.1">
    <property type="nucleotide sequence ID" value="XM_011132407.1"/>
</dbReference>
<gene>
    <name evidence="2" type="ORF">GNI_087490</name>
</gene>
<keyword evidence="1 2" id="KW-0812">Transmembrane</keyword>
<evidence type="ECO:0000313" key="2">
    <source>
        <dbReference type="EMBL" id="EZG62788.1"/>
    </source>
</evidence>
<evidence type="ECO:0000313" key="3">
    <source>
        <dbReference type="Proteomes" id="UP000019763"/>
    </source>
</evidence>
<accession>A0A023B621</accession>
<name>A0A023B621_GRENI</name>
<dbReference type="EMBL" id="AFNH02000657">
    <property type="protein sequence ID" value="EZG62788.1"/>
    <property type="molecule type" value="Genomic_DNA"/>
</dbReference>
<dbReference type="GeneID" id="22913121"/>
<evidence type="ECO:0000256" key="1">
    <source>
        <dbReference type="SAM" id="Phobius"/>
    </source>
</evidence>
<dbReference type="VEuPathDB" id="CryptoDB:GNI_087490"/>
<sequence>MAAPKHFVGRTIITLALAYIAFAVAIAIRSGNSIHQSLRMPLVMLVFWGSSQMSAVVRTCRSMALPDQERRLKEFHERIEISKMNLKKRGYVVTNK</sequence>
<organism evidence="2 3">
    <name type="scientific">Gregarina niphandrodes</name>
    <name type="common">Septate eugregarine</name>
    <dbReference type="NCBI Taxonomy" id="110365"/>
    <lineage>
        <taxon>Eukaryota</taxon>
        <taxon>Sar</taxon>
        <taxon>Alveolata</taxon>
        <taxon>Apicomplexa</taxon>
        <taxon>Conoidasida</taxon>
        <taxon>Gregarinasina</taxon>
        <taxon>Eugregarinorida</taxon>
        <taxon>Gregarinidae</taxon>
        <taxon>Gregarina</taxon>
    </lineage>
</organism>
<comment type="caution">
    <text evidence="2">The sequence shown here is derived from an EMBL/GenBank/DDBJ whole genome shotgun (WGS) entry which is preliminary data.</text>
</comment>